<feature type="transmembrane region" description="Helical" evidence="8">
    <location>
        <begin position="247"/>
        <end position="268"/>
    </location>
</feature>
<evidence type="ECO:0000256" key="3">
    <source>
        <dbReference type="ARBA" id="ARBA00022676"/>
    </source>
</evidence>
<gene>
    <name evidence="10" type="ORF">ESB00_17330</name>
</gene>
<sequence length="638" mass="71012">MDRPPPTRQPQPGGPSAHLPGWPMVVMLAAVLILHAALARWAITDKSVTADEILHVTQGHFANRHGDFRVQPENGMLPQRLHGVAAWLTGAPTPELRGNEAWRTASGTMISHQFFYETGHDHFPMLVLARTLNLLFSLGTTLLVFWWGRRLGGPAAGLVAAACYALDPNVLAHAALATSDQAAGFFLLTSGTLFWLQLLQPRRAAMLASAAVFGLACVAKYSAVLLLPLMAGLIAIRILGDDDRRRWWRLVPCMLLVHGLVAMALIWACYGFRYTGFSANVPPAAHYAARWEQVLPHIGIHGTVVEVCRKLQLLPEAFLYGYAWVVQSARARSAFLAGEYSIFGWVSFFPLTFLWKSTPALLLALVSALIGLTLRWKRRTTPIRTDLWSIAPLLLFLVLYWGLSLTSRLNIGHRHILPTYPVLYVLLGVAFVRLPFAGMVRAGAIGLLVAGQAVSAVTSAPHFLAYFNSFAGGPANGYRLLVDSSLDWGQDLAGLDRWLKAHNSGPSAEPVYLSYFGSGEPNYYGIRATRLPFINGFKFMHPRYEPRPGLYCISATMLQQVYSRYRGPWTPEFEQTYRRLRQQTPDLAAWPQSQWQEYDELRFARLCHQLRTRAPDHTVGYSILIYRVSAEELAAALD</sequence>
<dbReference type="AlphaFoldDB" id="A0A4Q1C569"/>
<feature type="transmembrane region" description="Helical" evidence="8">
    <location>
        <begin position="386"/>
        <end position="403"/>
    </location>
</feature>
<feature type="transmembrane region" description="Helical" evidence="8">
    <location>
        <begin position="20"/>
        <end position="38"/>
    </location>
</feature>
<dbReference type="Proteomes" id="UP000290218">
    <property type="component" value="Unassembled WGS sequence"/>
</dbReference>
<dbReference type="InterPro" id="IPR050297">
    <property type="entry name" value="LipidA_mod_glycosyltrf_83"/>
</dbReference>
<dbReference type="GO" id="GO:0005886">
    <property type="term" value="C:plasma membrane"/>
    <property type="evidence" value="ECO:0007669"/>
    <property type="project" value="UniProtKB-SubCell"/>
</dbReference>
<proteinExistence type="predicted"/>
<dbReference type="InterPro" id="IPR038731">
    <property type="entry name" value="RgtA/B/C-like"/>
</dbReference>
<comment type="caution">
    <text evidence="10">The sequence shown here is derived from an EMBL/GenBank/DDBJ whole genome shotgun (WGS) entry which is preliminary data.</text>
</comment>
<evidence type="ECO:0000313" key="11">
    <source>
        <dbReference type="Proteomes" id="UP000290218"/>
    </source>
</evidence>
<protein>
    <recommendedName>
        <fullName evidence="9">Glycosyltransferase RgtA/B/C/D-like domain-containing protein</fullName>
    </recommendedName>
</protein>
<evidence type="ECO:0000313" key="10">
    <source>
        <dbReference type="EMBL" id="RXK53455.1"/>
    </source>
</evidence>
<reference evidence="10 11" key="1">
    <citation type="submission" date="2019-01" db="EMBL/GenBank/DDBJ databases">
        <title>Lacunisphaera sp. strain TWA-58.</title>
        <authorList>
            <person name="Chen W.-M."/>
        </authorList>
    </citation>
    <scope>NUCLEOTIDE SEQUENCE [LARGE SCALE GENOMIC DNA]</scope>
    <source>
        <strain evidence="10 11">TWA-58</strain>
    </source>
</reference>
<name>A0A4Q1C569_9BACT</name>
<evidence type="ECO:0000256" key="4">
    <source>
        <dbReference type="ARBA" id="ARBA00022679"/>
    </source>
</evidence>
<dbReference type="PANTHER" id="PTHR33908">
    <property type="entry name" value="MANNOSYLTRANSFERASE YKCB-RELATED"/>
    <property type="match status" value="1"/>
</dbReference>
<keyword evidence="7 8" id="KW-0472">Membrane</keyword>
<keyword evidence="4" id="KW-0808">Transferase</keyword>
<dbReference type="GO" id="GO:0016763">
    <property type="term" value="F:pentosyltransferase activity"/>
    <property type="evidence" value="ECO:0007669"/>
    <property type="project" value="TreeGrafter"/>
</dbReference>
<dbReference type="RefSeq" id="WP_129049105.1">
    <property type="nucleotide sequence ID" value="NZ_SDHX01000002.1"/>
</dbReference>
<evidence type="ECO:0000259" key="9">
    <source>
        <dbReference type="Pfam" id="PF13231"/>
    </source>
</evidence>
<evidence type="ECO:0000256" key="6">
    <source>
        <dbReference type="ARBA" id="ARBA00022989"/>
    </source>
</evidence>
<comment type="subcellular location">
    <subcellularLocation>
        <location evidence="1">Cell membrane</location>
        <topology evidence="1">Multi-pass membrane protein</topology>
    </subcellularLocation>
</comment>
<feature type="transmembrane region" description="Helical" evidence="8">
    <location>
        <begin position="182"/>
        <end position="199"/>
    </location>
</feature>
<keyword evidence="2" id="KW-1003">Cell membrane</keyword>
<dbReference type="GO" id="GO:0009103">
    <property type="term" value="P:lipopolysaccharide biosynthetic process"/>
    <property type="evidence" value="ECO:0007669"/>
    <property type="project" value="UniProtKB-ARBA"/>
</dbReference>
<dbReference type="Pfam" id="PF13231">
    <property type="entry name" value="PMT_2"/>
    <property type="match status" value="1"/>
</dbReference>
<feature type="transmembrane region" description="Helical" evidence="8">
    <location>
        <begin position="205"/>
        <end position="235"/>
    </location>
</feature>
<accession>A0A4Q1C569</accession>
<feature type="transmembrane region" description="Helical" evidence="8">
    <location>
        <begin position="127"/>
        <end position="148"/>
    </location>
</feature>
<keyword evidence="6 8" id="KW-1133">Transmembrane helix</keyword>
<feature type="transmembrane region" description="Helical" evidence="8">
    <location>
        <begin position="353"/>
        <end position="374"/>
    </location>
</feature>
<feature type="transmembrane region" description="Helical" evidence="8">
    <location>
        <begin position="415"/>
        <end position="432"/>
    </location>
</feature>
<evidence type="ECO:0000256" key="8">
    <source>
        <dbReference type="SAM" id="Phobius"/>
    </source>
</evidence>
<keyword evidence="3" id="KW-0328">Glycosyltransferase</keyword>
<dbReference type="PANTHER" id="PTHR33908:SF11">
    <property type="entry name" value="MEMBRANE PROTEIN"/>
    <property type="match status" value="1"/>
</dbReference>
<feature type="transmembrane region" description="Helical" evidence="8">
    <location>
        <begin position="444"/>
        <end position="467"/>
    </location>
</feature>
<keyword evidence="11" id="KW-1185">Reference proteome</keyword>
<dbReference type="OrthoDB" id="180217at2"/>
<dbReference type="EMBL" id="SDHX01000002">
    <property type="protein sequence ID" value="RXK53455.1"/>
    <property type="molecule type" value="Genomic_DNA"/>
</dbReference>
<evidence type="ECO:0000256" key="1">
    <source>
        <dbReference type="ARBA" id="ARBA00004651"/>
    </source>
</evidence>
<organism evidence="10 11">
    <name type="scientific">Oleiharenicola lentus</name>
    <dbReference type="NCBI Taxonomy" id="2508720"/>
    <lineage>
        <taxon>Bacteria</taxon>
        <taxon>Pseudomonadati</taxon>
        <taxon>Verrucomicrobiota</taxon>
        <taxon>Opitutia</taxon>
        <taxon>Opitutales</taxon>
        <taxon>Opitutaceae</taxon>
        <taxon>Oleiharenicola</taxon>
    </lineage>
</organism>
<keyword evidence="5 8" id="KW-0812">Transmembrane</keyword>
<evidence type="ECO:0000256" key="7">
    <source>
        <dbReference type="ARBA" id="ARBA00023136"/>
    </source>
</evidence>
<evidence type="ECO:0000256" key="5">
    <source>
        <dbReference type="ARBA" id="ARBA00022692"/>
    </source>
</evidence>
<evidence type="ECO:0000256" key="2">
    <source>
        <dbReference type="ARBA" id="ARBA00022475"/>
    </source>
</evidence>
<feature type="domain" description="Glycosyltransferase RgtA/B/C/D-like" evidence="9">
    <location>
        <begin position="130"/>
        <end position="267"/>
    </location>
</feature>